<dbReference type="CDD" id="cd11321">
    <property type="entry name" value="AmyAc_bac_euk_BE"/>
    <property type="match status" value="1"/>
</dbReference>
<dbReference type="Proteomes" id="UP000422736">
    <property type="component" value="Chromosome 1"/>
</dbReference>
<dbReference type="Gene3D" id="2.60.40.1180">
    <property type="entry name" value="Golgi alpha-mannosidase II"/>
    <property type="match status" value="1"/>
</dbReference>
<evidence type="ECO:0000256" key="8">
    <source>
        <dbReference type="ARBA" id="ARBA00031979"/>
    </source>
</evidence>
<dbReference type="Pfam" id="PF02806">
    <property type="entry name" value="Alpha-amylase_C"/>
    <property type="match status" value="1"/>
</dbReference>
<name>A0ABX6ERY5_KLUMA</name>
<dbReference type="SUPFAM" id="SSF81296">
    <property type="entry name" value="E set domains"/>
    <property type="match status" value="1"/>
</dbReference>
<evidence type="ECO:0000256" key="6">
    <source>
        <dbReference type="ARBA" id="ARBA00022676"/>
    </source>
</evidence>
<reference evidence="11 12" key="1">
    <citation type="submission" date="2016-03" db="EMBL/GenBank/DDBJ databases">
        <title>How can Kluyveromyces marxianus grow so fast - potential evolutionary course in Saccharomyces Complex revealed by comparative genomics.</title>
        <authorList>
            <person name="Mo W."/>
            <person name="Lu W."/>
            <person name="Yang X."/>
            <person name="Qi J."/>
            <person name="Lv H."/>
        </authorList>
    </citation>
    <scope>NUCLEOTIDE SEQUENCE [LARGE SCALE GENOMIC DNA]</scope>
    <source>
        <strain evidence="11 12">FIM1</strain>
    </source>
</reference>
<dbReference type="InterPro" id="IPR014756">
    <property type="entry name" value="Ig_E-set"/>
</dbReference>
<dbReference type="InterPro" id="IPR037439">
    <property type="entry name" value="Branching_enzy"/>
</dbReference>
<accession>A0ABX6ERY5</accession>
<evidence type="ECO:0000313" key="12">
    <source>
        <dbReference type="Proteomes" id="UP000422736"/>
    </source>
</evidence>
<proteinExistence type="inferred from homology"/>
<dbReference type="EC" id="2.4.1.18" evidence="4"/>
<comment type="pathway">
    <text evidence="2">Glycan biosynthesis; glycogen biosynthesis.</text>
</comment>
<dbReference type="InterPro" id="IPR017853">
    <property type="entry name" value="GH"/>
</dbReference>
<evidence type="ECO:0000256" key="7">
    <source>
        <dbReference type="ARBA" id="ARBA00022679"/>
    </source>
</evidence>
<dbReference type="InterPro" id="IPR013783">
    <property type="entry name" value="Ig-like_fold"/>
</dbReference>
<comment type="catalytic activity">
    <reaction evidence="1">
        <text>Transfers a segment of a (1-&gt;4)-alpha-D-glucan chain to a primary hydroxy group in a similar glucan chain.</text>
        <dbReference type="EC" id="2.4.1.18"/>
    </reaction>
</comment>
<evidence type="ECO:0000256" key="4">
    <source>
        <dbReference type="ARBA" id="ARBA00012541"/>
    </source>
</evidence>
<feature type="domain" description="Glycosyl hydrolase family 13 catalytic" evidence="10">
    <location>
        <begin position="187"/>
        <end position="580"/>
    </location>
</feature>
<dbReference type="PANTHER" id="PTHR43651:SF3">
    <property type="entry name" value="1,4-ALPHA-GLUCAN-BRANCHING ENZYME"/>
    <property type="match status" value="1"/>
</dbReference>
<dbReference type="Gene3D" id="3.20.20.80">
    <property type="entry name" value="Glycosidases"/>
    <property type="match status" value="1"/>
</dbReference>
<dbReference type="InterPro" id="IPR004193">
    <property type="entry name" value="Glyco_hydro_13_N"/>
</dbReference>
<dbReference type="InterPro" id="IPR013780">
    <property type="entry name" value="Glyco_hydro_b"/>
</dbReference>
<sequence length="717" mass="82615">MGGNDDKSDVPENVRGVVDIDPWLRPFAQVLSERRYLADEWKYRIEHSGDKQTSLSKFARDSYKTFGLHANQKTFEISYKEWAPNAVRAFLVGEFNNWDSNANEMKRDEYGVFHLVVPPVVGSDGKKQFAIPHDSKIKVSFELADGSRIYRLPAWITRATQPDKETAKQWGPSYEARFWNPPTQYTFKNARPSFVSATDSLRIYEAHVGISTPEPKVGTYKEFTKNVLPRIKDLGYDAIQLMAIMEHAYYASFGYQVTNFFAASSRFGTPDDLKELIDTAHGMGILVLLDVVHSHASKNVTDGLNQFDGSDHQYFHSIASTRGEHPLWDSRLFNYGHFEVQRFLLANLAFYIDVYQFDGFRFDGVTSMLYLHHGVGEGGAFSGDYNEYLSKERSFVDHEALAYLMLANDLVRELLPENGITIAEDVSGYPTLCMPRDLGGAGFDYRLAMALPDMWIKLLKEYKDEDWNMGHIVHTLVNRRHREKVVAYAESHDQALVGDKTLAFWLMDAAMYTDMTILKETNPVVDRGIALHKLIRLLTHSLGGEAYLNFEGNEFGHPEWLDFPNVNNGDSYHYARRQFNLVDDKLLRYQQLYQFDKAMQLCEKQYKWLNTPQAYVSLKHEVDKVIAFERNGLLFIFNFHPTESFTDYRIGVNEPGCYRIVLNSDRSAYGGWDRIDESKSEYFTTDLKWNDRNNFIQVYIPNRSALVLALDSRIQKH</sequence>
<dbReference type="SMART" id="SM00642">
    <property type="entry name" value="Aamy"/>
    <property type="match status" value="1"/>
</dbReference>
<dbReference type="EMBL" id="CP015054">
    <property type="protein sequence ID" value="QGN13649.1"/>
    <property type="molecule type" value="Genomic_DNA"/>
</dbReference>
<evidence type="ECO:0000259" key="10">
    <source>
        <dbReference type="SMART" id="SM00642"/>
    </source>
</evidence>
<comment type="similarity">
    <text evidence="3">Belongs to the glycosyl hydrolase 13 family. GlgB subfamily.</text>
</comment>
<protein>
    <recommendedName>
        <fullName evidence="5">1,4-alpha-glucan-branching enzyme</fullName>
        <ecNumber evidence="4">2.4.1.18</ecNumber>
    </recommendedName>
    <alternativeName>
        <fullName evidence="8">Glycogen-branching enzyme</fullName>
    </alternativeName>
</protein>
<organism evidence="11 12">
    <name type="scientific">Kluyveromyces marxianus</name>
    <name type="common">Yeast</name>
    <name type="synonym">Candida kefyr</name>
    <dbReference type="NCBI Taxonomy" id="4911"/>
    <lineage>
        <taxon>Eukaryota</taxon>
        <taxon>Fungi</taxon>
        <taxon>Dikarya</taxon>
        <taxon>Ascomycota</taxon>
        <taxon>Saccharomycotina</taxon>
        <taxon>Saccharomycetes</taxon>
        <taxon>Saccharomycetales</taxon>
        <taxon>Saccharomycetaceae</taxon>
        <taxon>Kluyveromyces</taxon>
    </lineage>
</organism>
<keyword evidence="12" id="KW-1185">Reference proteome</keyword>
<dbReference type="Gene3D" id="2.60.40.10">
    <property type="entry name" value="Immunoglobulins"/>
    <property type="match status" value="1"/>
</dbReference>
<dbReference type="SUPFAM" id="SSF51011">
    <property type="entry name" value="Glycosyl hydrolase domain"/>
    <property type="match status" value="1"/>
</dbReference>
<evidence type="ECO:0000256" key="3">
    <source>
        <dbReference type="ARBA" id="ARBA00009000"/>
    </source>
</evidence>
<comment type="function">
    <text evidence="9">Glycogen-branching enzyme participates in the glycogen biosynthetic process along with glycogenin and glycogen synthase. Generates alpha-1,6-glucosidic branches from alpha-1,4-linked glucose chains, to increase solubility of the glycogen polymer.</text>
</comment>
<dbReference type="PIRSF" id="PIRSF000463">
    <property type="entry name" value="GlgB"/>
    <property type="match status" value="1"/>
</dbReference>
<dbReference type="Pfam" id="PF02922">
    <property type="entry name" value="CBM_48"/>
    <property type="match status" value="1"/>
</dbReference>
<dbReference type="Pfam" id="PF00128">
    <property type="entry name" value="Alpha-amylase"/>
    <property type="match status" value="1"/>
</dbReference>
<gene>
    <name evidence="11" type="primary">GLC3</name>
    <name evidence="11" type="ORF">FIM1_292</name>
</gene>
<dbReference type="PANTHER" id="PTHR43651">
    <property type="entry name" value="1,4-ALPHA-GLUCAN-BRANCHING ENZYME"/>
    <property type="match status" value="1"/>
</dbReference>
<evidence type="ECO:0000256" key="2">
    <source>
        <dbReference type="ARBA" id="ARBA00004964"/>
    </source>
</evidence>
<dbReference type="InterPro" id="IPR006047">
    <property type="entry name" value="GH13_cat_dom"/>
</dbReference>
<evidence type="ECO:0000256" key="9">
    <source>
        <dbReference type="ARBA" id="ARBA00049618"/>
    </source>
</evidence>
<reference evidence="11 12" key="2">
    <citation type="submission" date="2019-11" db="EMBL/GenBank/DDBJ databases">
        <authorList>
            <person name="Lu H."/>
        </authorList>
    </citation>
    <scope>NUCLEOTIDE SEQUENCE [LARGE SCALE GENOMIC DNA]</scope>
    <source>
        <strain evidence="11 12">FIM1</strain>
    </source>
</reference>
<keyword evidence="7" id="KW-0808">Transferase</keyword>
<keyword evidence="6" id="KW-0328">Glycosyltransferase</keyword>
<evidence type="ECO:0000313" key="11">
    <source>
        <dbReference type="EMBL" id="QGN13649.1"/>
    </source>
</evidence>
<evidence type="ECO:0000256" key="5">
    <source>
        <dbReference type="ARBA" id="ARBA00020932"/>
    </source>
</evidence>
<evidence type="ECO:0000256" key="1">
    <source>
        <dbReference type="ARBA" id="ARBA00000826"/>
    </source>
</evidence>
<dbReference type="SUPFAM" id="SSF51445">
    <property type="entry name" value="(Trans)glycosidases"/>
    <property type="match status" value="1"/>
</dbReference>
<dbReference type="CDD" id="cd02854">
    <property type="entry name" value="E_set_GBE_euk_N"/>
    <property type="match status" value="1"/>
</dbReference>
<dbReference type="InterPro" id="IPR006048">
    <property type="entry name" value="A-amylase/branching_C"/>
</dbReference>